<dbReference type="OrthoDB" id="5146554at2"/>
<keyword evidence="1" id="KW-0732">Signal</keyword>
<dbReference type="Proteomes" id="UP000292118">
    <property type="component" value="Chromosome"/>
</dbReference>
<dbReference type="InterPro" id="IPR019674">
    <property type="entry name" value="Lipoprotein_LpqN/LpqT-like"/>
</dbReference>
<sequence length="156" mass="16528">MKLAYPSPQFPGLPAVTIDCPEGWSPLRVANAHLALAADVEEGKFRPNVVVVLTRMADGQTLESTVAAMTAHLAGLDGYEEAGREAAEVAGHPGFRLECAWADATAGTVAQAVRLAVVEHDGVRDLVQVTGTARGTQVDVVWPWIRTIQDSVTVEA</sequence>
<gene>
    <name evidence="2" type="ORF">ET471_07880</name>
</gene>
<dbReference type="EMBL" id="CP035493">
    <property type="protein sequence ID" value="QAY69959.1"/>
    <property type="molecule type" value="Genomic_DNA"/>
</dbReference>
<dbReference type="Gene3D" id="3.40.1000.10">
    <property type="entry name" value="Mog1/PsbP, alpha/beta/alpha sandwich"/>
    <property type="match status" value="1"/>
</dbReference>
<name>A0A4P6F6K5_9MICO</name>
<dbReference type="Pfam" id="PF10738">
    <property type="entry name" value="Lpp-LpqN"/>
    <property type="match status" value="1"/>
</dbReference>
<proteinExistence type="predicted"/>
<organism evidence="2 3">
    <name type="scientific">Xylanimonas protaetiae</name>
    <dbReference type="NCBI Taxonomy" id="2509457"/>
    <lineage>
        <taxon>Bacteria</taxon>
        <taxon>Bacillati</taxon>
        <taxon>Actinomycetota</taxon>
        <taxon>Actinomycetes</taxon>
        <taxon>Micrococcales</taxon>
        <taxon>Promicromonosporaceae</taxon>
        <taxon>Xylanimonas</taxon>
    </lineage>
</organism>
<evidence type="ECO:0000256" key="1">
    <source>
        <dbReference type="ARBA" id="ARBA00022729"/>
    </source>
</evidence>
<dbReference type="AlphaFoldDB" id="A0A4P6F6K5"/>
<dbReference type="KEGG" id="xya:ET471_07880"/>
<reference evidence="2 3" key="1">
    <citation type="submission" date="2019-01" db="EMBL/GenBank/DDBJ databases">
        <title>Genome sequencing of strain FW10M-9.</title>
        <authorList>
            <person name="Heo J."/>
            <person name="Kim S.-J."/>
            <person name="Kim J.-S."/>
            <person name="Hong S.-B."/>
            <person name="Kwon S.-W."/>
        </authorList>
    </citation>
    <scope>NUCLEOTIDE SEQUENCE [LARGE SCALE GENOMIC DNA]</scope>
    <source>
        <strain evidence="2 3">FW10M-9</strain>
    </source>
</reference>
<evidence type="ECO:0000313" key="3">
    <source>
        <dbReference type="Proteomes" id="UP000292118"/>
    </source>
</evidence>
<evidence type="ECO:0000313" key="2">
    <source>
        <dbReference type="EMBL" id="QAY69959.1"/>
    </source>
</evidence>
<dbReference type="RefSeq" id="WP_129187466.1">
    <property type="nucleotide sequence ID" value="NZ_CP035493.1"/>
</dbReference>
<accession>A0A4P6F6K5</accession>
<keyword evidence="3" id="KW-1185">Reference proteome</keyword>
<protein>
    <submittedName>
        <fullName evidence="2">DUF1795 domain-containing protein</fullName>
    </submittedName>
</protein>